<dbReference type="Pfam" id="PF00903">
    <property type="entry name" value="Glyoxalase"/>
    <property type="match status" value="1"/>
</dbReference>
<sequence length="138" mass="15340">VPKRFSVAQIDHVEVLVPNIEEAASWYERVLGLAKVANLPWEIPLMISSDEGATKIALFSGEPQAADVGWRRVAFRASGQGFLAFIDQLDAIPVFDHKGGAVSAENIVDHDVSWSIYFADPYGNRLEITTYDYDEVEK</sequence>
<feature type="non-terminal residue" evidence="2">
    <location>
        <position position="138"/>
    </location>
</feature>
<organism evidence="2">
    <name type="scientific">marine metagenome</name>
    <dbReference type="NCBI Taxonomy" id="408172"/>
    <lineage>
        <taxon>unclassified sequences</taxon>
        <taxon>metagenomes</taxon>
        <taxon>ecological metagenomes</taxon>
    </lineage>
</organism>
<dbReference type="CDD" id="cd06587">
    <property type="entry name" value="VOC"/>
    <property type="match status" value="1"/>
</dbReference>
<name>A0A381V370_9ZZZZ</name>
<dbReference type="Gene3D" id="3.10.180.10">
    <property type="entry name" value="2,3-Dihydroxybiphenyl 1,2-Dioxygenase, domain 1"/>
    <property type="match status" value="1"/>
</dbReference>
<protein>
    <recommendedName>
        <fullName evidence="1">VOC domain-containing protein</fullName>
    </recommendedName>
</protein>
<dbReference type="PROSITE" id="PS51819">
    <property type="entry name" value="VOC"/>
    <property type="match status" value="1"/>
</dbReference>
<feature type="non-terminal residue" evidence="2">
    <location>
        <position position="1"/>
    </location>
</feature>
<dbReference type="InterPro" id="IPR004360">
    <property type="entry name" value="Glyas_Fos-R_dOase_dom"/>
</dbReference>
<dbReference type="EMBL" id="UINC01007699">
    <property type="protein sequence ID" value="SVA34654.1"/>
    <property type="molecule type" value="Genomic_DNA"/>
</dbReference>
<dbReference type="InterPro" id="IPR037523">
    <property type="entry name" value="VOC_core"/>
</dbReference>
<gene>
    <name evidence="2" type="ORF">METZ01_LOCUS87508</name>
</gene>
<dbReference type="InterPro" id="IPR029068">
    <property type="entry name" value="Glyas_Bleomycin-R_OHBP_Dase"/>
</dbReference>
<evidence type="ECO:0000313" key="2">
    <source>
        <dbReference type="EMBL" id="SVA34654.1"/>
    </source>
</evidence>
<proteinExistence type="predicted"/>
<evidence type="ECO:0000259" key="1">
    <source>
        <dbReference type="PROSITE" id="PS51819"/>
    </source>
</evidence>
<reference evidence="2" key="1">
    <citation type="submission" date="2018-05" db="EMBL/GenBank/DDBJ databases">
        <authorList>
            <person name="Lanie J.A."/>
            <person name="Ng W.-L."/>
            <person name="Kazmierczak K.M."/>
            <person name="Andrzejewski T.M."/>
            <person name="Davidsen T.M."/>
            <person name="Wayne K.J."/>
            <person name="Tettelin H."/>
            <person name="Glass J.I."/>
            <person name="Rusch D."/>
            <person name="Podicherti R."/>
            <person name="Tsui H.-C.T."/>
            <person name="Winkler M.E."/>
        </authorList>
    </citation>
    <scope>NUCLEOTIDE SEQUENCE</scope>
</reference>
<feature type="domain" description="VOC" evidence="1">
    <location>
        <begin position="9"/>
        <end position="131"/>
    </location>
</feature>
<dbReference type="SUPFAM" id="SSF54593">
    <property type="entry name" value="Glyoxalase/Bleomycin resistance protein/Dihydroxybiphenyl dioxygenase"/>
    <property type="match status" value="1"/>
</dbReference>
<accession>A0A381V370</accession>
<dbReference type="AlphaFoldDB" id="A0A381V370"/>